<dbReference type="PROSITE" id="PS01031">
    <property type="entry name" value="SHSP"/>
    <property type="match status" value="1"/>
</dbReference>
<dbReference type="InterPro" id="IPR002068">
    <property type="entry name" value="A-crystallin/Hsp20_dom"/>
</dbReference>
<dbReference type="InterPro" id="IPR031107">
    <property type="entry name" value="Small_HSP"/>
</dbReference>
<dbReference type="EMBL" id="KQ964428">
    <property type="protein sequence ID" value="KXN74040.1"/>
    <property type="molecule type" value="Genomic_DNA"/>
</dbReference>
<keyword evidence="6" id="KW-1185">Reference proteome</keyword>
<keyword evidence="1" id="KW-0346">Stress response</keyword>
<protein>
    <submittedName>
        <fullName evidence="5">HSP20-like chaperone</fullName>
    </submittedName>
</protein>
<evidence type="ECO:0000256" key="3">
    <source>
        <dbReference type="RuleBase" id="RU003616"/>
    </source>
</evidence>
<dbReference type="AlphaFoldDB" id="A0A137PGE0"/>
<comment type="similarity">
    <text evidence="2 3">Belongs to the small heat shock protein (HSP20) family.</text>
</comment>
<proteinExistence type="inferred from homology"/>
<dbReference type="InterPro" id="IPR008978">
    <property type="entry name" value="HSP20-like_chaperone"/>
</dbReference>
<evidence type="ECO:0000313" key="5">
    <source>
        <dbReference type="EMBL" id="KXN74040.1"/>
    </source>
</evidence>
<reference evidence="5 6" key="1">
    <citation type="journal article" date="2015" name="Genome Biol. Evol.">
        <title>Phylogenomic analyses indicate that early fungi evolved digesting cell walls of algal ancestors of land plants.</title>
        <authorList>
            <person name="Chang Y."/>
            <person name="Wang S."/>
            <person name="Sekimoto S."/>
            <person name="Aerts A.L."/>
            <person name="Choi C."/>
            <person name="Clum A."/>
            <person name="LaButti K.M."/>
            <person name="Lindquist E.A."/>
            <person name="Yee Ngan C."/>
            <person name="Ohm R.A."/>
            <person name="Salamov A.A."/>
            <person name="Grigoriev I.V."/>
            <person name="Spatafora J.W."/>
            <person name="Berbee M.L."/>
        </authorList>
    </citation>
    <scope>NUCLEOTIDE SEQUENCE [LARGE SCALE GENOMIC DNA]</scope>
    <source>
        <strain evidence="5 6">NRRL 28638</strain>
    </source>
</reference>
<gene>
    <name evidence="5" type="ORF">CONCODRAFT_77051</name>
</gene>
<dbReference type="Pfam" id="PF00011">
    <property type="entry name" value="HSP20"/>
    <property type="match status" value="1"/>
</dbReference>
<name>A0A137PGE0_CONC2</name>
<dbReference type="SUPFAM" id="SSF49764">
    <property type="entry name" value="HSP20-like chaperones"/>
    <property type="match status" value="1"/>
</dbReference>
<dbReference type="Gene3D" id="2.60.40.790">
    <property type="match status" value="1"/>
</dbReference>
<feature type="domain" description="SHSP" evidence="4">
    <location>
        <begin position="116"/>
        <end position="226"/>
    </location>
</feature>
<evidence type="ECO:0000313" key="6">
    <source>
        <dbReference type="Proteomes" id="UP000070444"/>
    </source>
</evidence>
<dbReference type="Proteomes" id="UP000070444">
    <property type="component" value="Unassembled WGS sequence"/>
</dbReference>
<dbReference type="CDD" id="cd06464">
    <property type="entry name" value="ACD_sHsps-like"/>
    <property type="match status" value="1"/>
</dbReference>
<sequence>MSYNFFHSHNSMFDDDDFSFDRIAEQHAQHFNSIRNNFFNSGFPFNPMTPPHLGPFFGNSSSHNSFFNSNPFQFNPIMPPQFGNFGDSHTQPFNNNNISTNRSTDRQIQNFTQNRYEQNNSGLKISVNETDVEMKIRAEIPGVSPEDVKIDINDYVLHLSGKIAKVEQYQENQVTISQRSYGTFTRFIQLPKESDIENMTTKFKDGVLKITIPKISSQTCLIEILE</sequence>
<dbReference type="PANTHER" id="PTHR11527">
    <property type="entry name" value="HEAT-SHOCK PROTEIN 20 FAMILY MEMBER"/>
    <property type="match status" value="1"/>
</dbReference>
<evidence type="ECO:0000259" key="4">
    <source>
        <dbReference type="PROSITE" id="PS01031"/>
    </source>
</evidence>
<evidence type="ECO:0000256" key="1">
    <source>
        <dbReference type="ARBA" id="ARBA00023016"/>
    </source>
</evidence>
<organism evidence="5 6">
    <name type="scientific">Conidiobolus coronatus (strain ATCC 28846 / CBS 209.66 / NRRL 28638)</name>
    <name type="common">Delacroixia coronata</name>
    <dbReference type="NCBI Taxonomy" id="796925"/>
    <lineage>
        <taxon>Eukaryota</taxon>
        <taxon>Fungi</taxon>
        <taxon>Fungi incertae sedis</taxon>
        <taxon>Zoopagomycota</taxon>
        <taxon>Entomophthoromycotina</taxon>
        <taxon>Entomophthoromycetes</taxon>
        <taxon>Entomophthorales</taxon>
        <taxon>Ancylistaceae</taxon>
        <taxon>Conidiobolus</taxon>
    </lineage>
</organism>
<dbReference type="STRING" id="796925.A0A137PGE0"/>
<accession>A0A137PGE0</accession>
<evidence type="ECO:0000256" key="2">
    <source>
        <dbReference type="PROSITE-ProRule" id="PRU00285"/>
    </source>
</evidence>
<dbReference type="OrthoDB" id="1431247at2759"/>